<protein>
    <recommendedName>
        <fullName evidence="4">Kinesin motor domain-containing protein</fullName>
    </recommendedName>
</protein>
<feature type="region of interest" description="Disordered" evidence="3">
    <location>
        <begin position="555"/>
        <end position="640"/>
    </location>
</feature>
<dbReference type="SMART" id="SM00129">
    <property type="entry name" value="KISc"/>
    <property type="match status" value="1"/>
</dbReference>
<dbReference type="InParanoid" id="G0VJE9"/>
<feature type="compositionally biased region" description="Polar residues" evidence="3">
    <location>
        <begin position="578"/>
        <end position="590"/>
    </location>
</feature>
<feature type="compositionally biased region" description="Polar residues" evidence="3">
    <location>
        <begin position="555"/>
        <end position="564"/>
    </location>
</feature>
<dbReference type="PRINTS" id="PR00380">
    <property type="entry name" value="KINESINHEAVY"/>
</dbReference>
<dbReference type="Pfam" id="PF00225">
    <property type="entry name" value="Kinesin"/>
    <property type="match status" value="1"/>
</dbReference>
<feature type="compositionally biased region" description="Low complexity" evidence="3">
    <location>
        <begin position="1"/>
        <end position="20"/>
    </location>
</feature>
<keyword evidence="1" id="KW-0547">Nucleotide-binding</keyword>
<evidence type="ECO:0000259" key="4">
    <source>
        <dbReference type="PROSITE" id="PS50067"/>
    </source>
</evidence>
<dbReference type="GeneID" id="96905305"/>
<dbReference type="GO" id="GO:0007018">
    <property type="term" value="P:microtubule-based movement"/>
    <property type="evidence" value="ECO:0007669"/>
    <property type="project" value="InterPro"/>
</dbReference>
<dbReference type="OrthoDB" id="3176171at2759"/>
<dbReference type="eggNOG" id="KOG0240">
    <property type="taxonomic scope" value="Eukaryota"/>
</dbReference>
<dbReference type="AlphaFoldDB" id="G0VJE9"/>
<dbReference type="InterPro" id="IPR027417">
    <property type="entry name" value="P-loop_NTPase"/>
</dbReference>
<dbReference type="Gene3D" id="3.40.850.10">
    <property type="entry name" value="Kinesin motor domain"/>
    <property type="match status" value="1"/>
</dbReference>
<dbReference type="InterPro" id="IPR001752">
    <property type="entry name" value="Kinesin_motor_dom"/>
</dbReference>
<feature type="coiled-coil region" evidence="2">
    <location>
        <begin position="501"/>
        <end position="535"/>
    </location>
</feature>
<dbReference type="EMBL" id="HE576759">
    <property type="protein sequence ID" value="CCC71628.1"/>
    <property type="molecule type" value="Genomic_DNA"/>
</dbReference>
<dbReference type="GO" id="GO:0030705">
    <property type="term" value="P:cytoskeleton-dependent intracellular transport"/>
    <property type="evidence" value="ECO:0007669"/>
    <property type="project" value="TreeGrafter"/>
</dbReference>
<dbReference type="PANTHER" id="PTHR24115">
    <property type="entry name" value="KINESIN-RELATED"/>
    <property type="match status" value="1"/>
</dbReference>
<evidence type="ECO:0000313" key="5">
    <source>
        <dbReference type="EMBL" id="CCC71628.1"/>
    </source>
</evidence>
<dbReference type="SUPFAM" id="SSF52540">
    <property type="entry name" value="P-loop containing nucleoside triphosphate hydrolases"/>
    <property type="match status" value="1"/>
</dbReference>
<keyword evidence="2" id="KW-0175">Coiled coil</keyword>
<dbReference type="GO" id="GO:0005524">
    <property type="term" value="F:ATP binding"/>
    <property type="evidence" value="ECO:0007669"/>
    <property type="project" value="UniProtKB-UniRule"/>
</dbReference>
<dbReference type="GO" id="GO:0008017">
    <property type="term" value="F:microtubule binding"/>
    <property type="evidence" value="ECO:0007669"/>
    <property type="project" value="InterPro"/>
</dbReference>
<dbReference type="FunCoup" id="G0VJE9">
    <property type="interactions" value="114"/>
</dbReference>
<accession>G0VJE9</accession>
<name>G0VJE9_NAUCA</name>
<dbReference type="PANTHER" id="PTHR24115:SF9">
    <property type="entry name" value="KINESIN HEAVY CHAIN"/>
    <property type="match status" value="1"/>
</dbReference>
<organism evidence="5 6">
    <name type="scientific">Naumovozyma castellii</name>
    <name type="common">Yeast</name>
    <name type="synonym">Saccharomyces castellii</name>
    <dbReference type="NCBI Taxonomy" id="27288"/>
    <lineage>
        <taxon>Eukaryota</taxon>
        <taxon>Fungi</taxon>
        <taxon>Dikarya</taxon>
        <taxon>Ascomycota</taxon>
        <taxon>Saccharomycotina</taxon>
        <taxon>Saccharomycetes</taxon>
        <taxon>Saccharomycetales</taxon>
        <taxon>Saccharomycetaceae</taxon>
        <taxon>Naumovozyma</taxon>
    </lineage>
</organism>
<dbReference type="GO" id="GO:0008574">
    <property type="term" value="F:plus-end-directed microtubule motor activity"/>
    <property type="evidence" value="ECO:0007669"/>
    <property type="project" value="TreeGrafter"/>
</dbReference>
<dbReference type="GO" id="GO:0005871">
    <property type="term" value="C:kinesin complex"/>
    <property type="evidence" value="ECO:0007669"/>
    <property type="project" value="TreeGrafter"/>
</dbReference>
<feature type="compositionally biased region" description="Low complexity" evidence="3">
    <location>
        <begin position="591"/>
        <end position="628"/>
    </location>
</feature>
<gene>
    <name evidence="5" type="primary">NCAS0H03180</name>
    <name evidence="5" type="ordered locus">NCAS_0H03180</name>
</gene>
<reference evidence="5 6" key="1">
    <citation type="journal article" date="2011" name="Proc. Natl. Acad. Sci. U.S.A.">
        <title>Evolutionary erosion of yeast sex chromosomes by mating-type switching accidents.</title>
        <authorList>
            <person name="Gordon J.L."/>
            <person name="Armisen D."/>
            <person name="Proux-Wera E."/>
            <person name="Oheigeartaigh S.S."/>
            <person name="Byrne K.P."/>
            <person name="Wolfe K.H."/>
        </authorList>
    </citation>
    <scope>NUCLEOTIDE SEQUENCE [LARGE SCALE GENOMIC DNA]</scope>
    <source>
        <strain evidence="6">ATCC 76901 / BCRC 22586 / CBS 4309 / NBRC 1992 / NRRL Y-12630</strain>
    </source>
</reference>
<dbReference type="STRING" id="1064592.G0VJE9"/>
<feature type="binding site" evidence="1">
    <location>
        <begin position="125"/>
        <end position="132"/>
    </location>
    <ligand>
        <name>ATP</name>
        <dbReference type="ChEBI" id="CHEBI:30616"/>
    </ligand>
</feature>
<dbReference type="OMA" id="DMNVEHE"/>
<evidence type="ECO:0000256" key="2">
    <source>
        <dbReference type="SAM" id="Coils"/>
    </source>
</evidence>
<reference key="2">
    <citation type="submission" date="2011-08" db="EMBL/GenBank/DDBJ databases">
        <title>Genome sequence of Naumovozyma castellii.</title>
        <authorList>
            <person name="Gordon J.L."/>
            <person name="Armisen D."/>
            <person name="Proux-Wera E."/>
            <person name="OhEigeartaigh S.S."/>
            <person name="Byrne K.P."/>
            <person name="Wolfe K.H."/>
        </authorList>
    </citation>
    <scope>NUCLEOTIDE SEQUENCE</scope>
    <source>
        <strain>Type strain:CBS 4309</strain>
    </source>
</reference>
<feature type="coiled-coil region" evidence="2">
    <location>
        <begin position="380"/>
        <end position="432"/>
    </location>
</feature>
<feature type="region of interest" description="Disordered" evidence="3">
    <location>
        <begin position="1"/>
        <end position="45"/>
    </location>
</feature>
<dbReference type="InterPro" id="IPR027640">
    <property type="entry name" value="Kinesin-like_fam"/>
</dbReference>
<dbReference type="KEGG" id="ncs:NCAS_0H03180"/>
<comment type="similarity">
    <text evidence="1">Belongs to the TRAFAC class myosin-kinesin ATPase superfamily. Kinesin family.</text>
</comment>
<dbReference type="InterPro" id="IPR036961">
    <property type="entry name" value="Kinesin_motor_dom_sf"/>
</dbReference>
<dbReference type="HOGENOM" id="CLU_001485_32_0_1"/>
<dbReference type="GO" id="GO:0005874">
    <property type="term" value="C:microtubule"/>
    <property type="evidence" value="ECO:0007669"/>
    <property type="project" value="TreeGrafter"/>
</dbReference>
<evidence type="ECO:0000256" key="3">
    <source>
        <dbReference type="SAM" id="MobiDB-lite"/>
    </source>
</evidence>
<dbReference type="PROSITE" id="PS50067">
    <property type="entry name" value="KINESIN_MOTOR_2"/>
    <property type="match status" value="1"/>
</dbReference>
<keyword evidence="1" id="KW-0067">ATP-binding</keyword>
<dbReference type="Proteomes" id="UP000001640">
    <property type="component" value="Chromosome 8"/>
</dbReference>
<keyword evidence="6" id="KW-1185">Reference proteome</keyword>
<feature type="domain" description="Kinesin motor" evidence="4">
    <location>
        <begin position="50"/>
        <end position="355"/>
    </location>
</feature>
<dbReference type="GO" id="GO:0016887">
    <property type="term" value="F:ATP hydrolysis activity"/>
    <property type="evidence" value="ECO:0007669"/>
    <property type="project" value="TreeGrafter"/>
</dbReference>
<keyword evidence="1" id="KW-0505">Motor protein</keyword>
<evidence type="ECO:0000256" key="1">
    <source>
        <dbReference type="PROSITE-ProRule" id="PRU00283"/>
    </source>
</evidence>
<dbReference type="RefSeq" id="XP_003677975.1">
    <property type="nucleotide sequence ID" value="XM_003677927.1"/>
</dbReference>
<sequence>MNWGFASSFASSSSSKNSSSMRTIPSQTPRNHHQKTQQQQKQQQYIEPVTIRTLLKVKPNIANNTKIKPKHLNIKESNIVVSNNEYQFDSIFDVDSKETEFYDSITDNLIDDISKGYNTTIMTYGPTSSGKSHALFGDPDSTNDGLINHIADRLLFPQCEDNLKTLCSISMWELYIDKVYDLLLNNGKPLKVHVHGDHIRDLHQIHVTSPIEIKDTLKNGYKNISPLHHSKSQIFVRFEVQCIDRKDDVTRCSSITFIDLCGSDLLTKQNASKLSSDDIKKFNQMIYLLQNLIKTLPEEQSTNSSHFKDSSLNKILMDYLGGDTKMTLVVAIDGNTGGYEDAVKLGAKAKLIKNYPTMNKIGLNAKRKMDLLVQDMNVKEQNYLAKINLLQTEIKTLKTENDSTTNSTSNSLENALQENSKLKLQLESLQQILGTMSLANPSSSNKNEMNEHDELLKKLMSTCEDVANLQLSVDNGKHINRKLKKQIDANSSKEDVFETMNSTLLKQIQNQEKELEELLTANASLQIEFENLRKVSNSRKERITHLEKILKDLQNHNVQSSSPGKSPKHLPSKLATKVDSNSPQNHSLFKTSSKTSSSSTSNSNSNLNANTSWSVRKASTATITSTTSQDSHTARPIKRGINLHSVRVVSESTIVPEHSP</sequence>
<evidence type="ECO:0000313" key="6">
    <source>
        <dbReference type="Proteomes" id="UP000001640"/>
    </source>
</evidence>
<proteinExistence type="inferred from homology"/>